<evidence type="ECO:0000259" key="1">
    <source>
        <dbReference type="SMART" id="SM00933"/>
    </source>
</evidence>
<dbReference type="InterPro" id="IPR018977">
    <property type="entry name" value="NurA_domain"/>
</dbReference>
<organism evidence="2 3">
    <name type="scientific">Polycladospora coralii</name>
    <dbReference type="NCBI Taxonomy" id="2771432"/>
    <lineage>
        <taxon>Bacteria</taxon>
        <taxon>Bacillati</taxon>
        <taxon>Bacillota</taxon>
        <taxon>Bacilli</taxon>
        <taxon>Bacillales</taxon>
        <taxon>Thermoactinomycetaceae</taxon>
        <taxon>Polycladospora</taxon>
    </lineage>
</organism>
<dbReference type="SMART" id="SM00933">
    <property type="entry name" value="NurA"/>
    <property type="match status" value="1"/>
</dbReference>
<dbReference type="EMBL" id="JACXAH010000010">
    <property type="protein sequence ID" value="MBD1372480.1"/>
    <property type="molecule type" value="Genomic_DNA"/>
</dbReference>
<gene>
    <name evidence="2" type="ORF">IC620_08930</name>
</gene>
<dbReference type="Pfam" id="PF09376">
    <property type="entry name" value="NurA"/>
    <property type="match status" value="1"/>
</dbReference>
<keyword evidence="3" id="KW-1185">Reference proteome</keyword>
<comment type="caution">
    <text evidence="2">The sequence shown here is derived from an EMBL/GenBank/DDBJ whole genome shotgun (WGS) entry which is preliminary data.</text>
</comment>
<dbReference type="AlphaFoldDB" id="A0A926RT79"/>
<sequence>MLPVSVELKEKLARLNQSLQTAFPSDSFNKRKIRDELKKIGEFHTFEKHSDDKLRKWLQGRTLVGIDGSVNSTRGTPNRMISLFQALAKGTQGEEKWCADIYTPLLAEDEEELAGQAAREARRRGAFLSQLEIQLAKTIIPDWKPRVVMHDGSLLHFYIDNPDEWKDTAETALQHDTLLVGVSEEIATNRLARMVFPQYKQYSDSDLLYGVLEVGEAFEWREWSPIGSEMWRVALRSSQSPQPIVVDGLVLQNQSRYELIRLVYTLTPMQGRGIPFWLDIIDNQVRVTDGLIQAMVEQYIDPELRYRVLSLKKEDRMI</sequence>
<protein>
    <submittedName>
        <fullName evidence="2">DNA double-strand break repair nuclease NurA</fullName>
    </submittedName>
</protein>
<dbReference type="Proteomes" id="UP000661691">
    <property type="component" value="Unassembled WGS sequence"/>
</dbReference>
<reference evidence="2" key="1">
    <citation type="submission" date="2020-09" db="EMBL/GenBank/DDBJ databases">
        <title>A novel bacterium of genus Hazenella, isolated from South China Sea.</title>
        <authorList>
            <person name="Huang H."/>
            <person name="Mo K."/>
            <person name="Hu Y."/>
        </authorList>
    </citation>
    <scope>NUCLEOTIDE SEQUENCE</scope>
    <source>
        <strain evidence="2">IB182357</strain>
    </source>
</reference>
<evidence type="ECO:0000313" key="2">
    <source>
        <dbReference type="EMBL" id="MBD1372480.1"/>
    </source>
</evidence>
<dbReference type="RefSeq" id="WP_191140916.1">
    <property type="nucleotide sequence ID" value="NZ_JACXAG020000010.1"/>
</dbReference>
<accession>A0A926RT79</accession>
<name>A0A926RT79_9BACL</name>
<feature type="domain" description="NurA" evidence="1">
    <location>
        <begin position="61"/>
        <end position="287"/>
    </location>
</feature>
<proteinExistence type="predicted"/>
<evidence type="ECO:0000313" key="3">
    <source>
        <dbReference type="Proteomes" id="UP000661691"/>
    </source>
</evidence>